<dbReference type="AlphaFoldDB" id="A0A5C7XKF7"/>
<keyword evidence="6 12" id="KW-0560">Oxidoreductase</keyword>
<dbReference type="InterPro" id="IPR040333">
    <property type="entry name" value="Catalase_3"/>
</dbReference>
<dbReference type="GO" id="GO:0005737">
    <property type="term" value="C:cytoplasm"/>
    <property type="evidence" value="ECO:0007669"/>
    <property type="project" value="TreeGrafter"/>
</dbReference>
<dbReference type="InterPro" id="IPR002226">
    <property type="entry name" value="Catalase_haem_BS"/>
</dbReference>
<dbReference type="FunFam" id="2.40.180.10:FF:000001">
    <property type="entry name" value="Catalase"/>
    <property type="match status" value="1"/>
</dbReference>
<dbReference type="PANTHER" id="PTHR11465">
    <property type="entry name" value="CATALASE"/>
    <property type="match status" value="1"/>
</dbReference>
<keyword evidence="8 12" id="KW-0376">Hydrogen peroxide</keyword>
<dbReference type="Proteomes" id="UP000321797">
    <property type="component" value="Unassembled WGS sequence"/>
</dbReference>
<evidence type="ECO:0000313" key="16">
    <source>
        <dbReference type="Proteomes" id="UP000321797"/>
    </source>
</evidence>
<protein>
    <recommendedName>
        <fullName evidence="2 12">Catalase</fullName>
        <ecNumber evidence="2 12">1.11.1.6</ecNumber>
    </recommendedName>
</protein>
<dbReference type="PROSITE" id="PS51402">
    <property type="entry name" value="CATALASE_3"/>
    <property type="match status" value="1"/>
</dbReference>
<accession>A0A5C7XKF7</accession>
<dbReference type="Pfam" id="PF06628">
    <property type="entry name" value="Catalase-rel"/>
    <property type="match status" value="1"/>
</dbReference>
<keyword evidence="7 11" id="KW-0408">Iron</keyword>
<evidence type="ECO:0000256" key="9">
    <source>
        <dbReference type="ARBA" id="ARBA00049254"/>
    </source>
</evidence>
<dbReference type="PANTHER" id="PTHR11465:SF61">
    <property type="entry name" value="CATALASE"/>
    <property type="match status" value="1"/>
</dbReference>
<evidence type="ECO:0000256" key="11">
    <source>
        <dbReference type="PIRSR" id="PIRSR038928-2"/>
    </source>
</evidence>
<keyword evidence="5 11" id="KW-0479">Metal-binding</keyword>
<dbReference type="GO" id="GO:0042542">
    <property type="term" value="P:response to hydrogen peroxide"/>
    <property type="evidence" value="ECO:0007669"/>
    <property type="project" value="TreeGrafter"/>
</dbReference>
<dbReference type="GO" id="GO:0046872">
    <property type="term" value="F:metal ion binding"/>
    <property type="evidence" value="ECO:0007669"/>
    <property type="project" value="UniProtKB-KW"/>
</dbReference>
<dbReference type="InterPro" id="IPR018028">
    <property type="entry name" value="Catalase"/>
</dbReference>
<comment type="catalytic activity">
    <reaction evidence="9 12">
        <text>2 H2O2 = O2 + 2 H2O</text>
        <dbReference type="Rhea" id="RHEA:20309"/>
        <dbReference type="ChEBI" id="CHEBI:15377"/>
        <dbReference type="ChEBI" id="CHEBI:15379"/>
        <dbReference type="ChEBI" id="CHEBI:16240"/>
        <dbReference type="EC" id="1.11.1.6"/>
    </reaction>
</comment>
<comment type="cofactor">
    <cofactor evidence="11">
        <name>heme</name>
        <dbReference type="ChEBI" id="CHEBI:30413"/>
    </cofactor>
</comment>
<dbReference type="SUPFAM" id="SSF56634">
    <property type="entry name" value="Heme-dependent catalase-like"/>
    <property type="match status" value="1"/>
</dbReference>
<evidence type="ECO:0000256" key="13">
    <source>
        <dbReference type="SAM" id="MobiDB-lite"/>
    </source>
</evidence>
<dbReference type="SMART" id="SM01060">
    <property type="entry name" value="Catalase"/>
    <property type="match status" value="1"/>
</dbReference>
<feature type="active site" evidence="10">
    <location>
        <position position="144"/>
    </location>
</feature>
<dbReference type="InterPro" id="IPR010582">
    <property type="entry name" value="Catalase_immune_responsive"/>
</dbReference>
<evidence type="ECO:0000256" key="8">
    <source>
        <dbReference type="ARBA" id="ARBA00023324"/>
    </source>
</evidence>
<feature type="active site" evidence="10">
    <location>
        <position position="71"/>
    </location>
</feature>
<dbReference type="GO" id="GO:0020037">
    <property type="term" value="F:heme binding"/>
    <property type="evidence" value="ECO:0007669"/>
    <property type="project" value="InterPro"/>
</dbReference>
<dbReference type="PROSITE" id="PS00437">
    <property type="entry name" value="CATALASE_1"/>
    <property type="match status" value="1"/>
</dbReference>
<feature type="region of interest" description="Disordered" evidence="13">
    <location>
        <begin position="1"/>
        <end position="21"/>
    </location>
</feature>
<feature type="compositionally biased region" description="Low complexity" evidence="13">
    <location>
        <begin position="1"/>
        <end position="15"/>
    </location>
</feature>
<feature type="domain" description="Catalase core" evidence="14">
    <location>
        <begin position="24"/>
        <end position="408"/>
    </location>
</feature>
<reference evidence="15 16" key="1">
    <citation type="submission" date="2018-09" db="EMBL/GenBank/DDBJ databases">
        <title>Metagenome Assembled Genomes from an Advanced Water Purification Facility.</title>
        <authorList>
            <person name="Stamps B.W."/>
            <person name="Spear J.R."/>
        </authorList>
    </citation>
    <scope>NUCLEOTIDE SEQUENCE [LARGE SCALE GENOMIC DNA]</scope>
    <source>
        <strain evidence="15">Bin_29_2</strain>
    </source>
</reference>
<evidence type="ECO:0000256" key="6">
    <source>
        <dbReference type="ARBA" id="ARBA00023002"/>
    </source>
</evidence>
<dbReference type="InterPro" id="IPR024708">
    <property type="entry name" value="Catalase_AS"/>
</dbReference>
<comment type="similarity">
    <text evidence="1 12">Belongs to the catalase family.</text>
</comment>
<dbReference type="InterPro" id="IPR024711">
    <property type="entry name" value="Catalase_clade1/3"/>
</dbReference>
<name>A0A5C7XKF7_9MYCO</name>
<evidence type="ECO:0000259" key="14">
    <source>
        <dbReference type="SMART" id="SM01060"/>
    </source>
</evidence>
<evidence type="ECO:0000313" key="15">
    <source>
        <dbReference type="EMBL" id="TXI49895.1"/>
    </source>
</evidence>
<organism evidence="15 16">
    <name type="scientific">Mycolicibacter arupensis</name>
    <dbReference type="NCBI Taxonomy" id="342002"/>
    <lineage>
        <taxon>Bacteria</taxon>
        <taxon>Bacillati</taxon>
        <taxon>Actinomycetota</taxon>
        <taxon>Actinomycetes</taxon>
        <taxon>Mycobacteriales</taxon>
        <taxon>Mycobacteriaceae</taxon>
        <taxon>Mycolicibacter</taxon>
    </lineage>
</organism>
<dbReference type="EC" id="1.11.1.6" evidence="2 12"/>
<keyword evidence="3 12" id="KW-0575">Peroxidase</keyword>
<evidence type="ECO:0000256" key="12">
    <source>
        <dbReference type="RuleBase" id="RU000498"/>
    </source>
</evidence>
<proteinExistence type="inferred from homology"/>
<evidence type="ECO:0000256" key="2">
    <source>
        <dbReference type="ARBA" id="ARBA00012314"/>
    </source>
</evidence>
<dbReference type="EMBL" id="SSGD01000164">
    <property type="protein sequence ID" value="TXI49895.1"/>
    <property type="molecule type" value="Genomic_DNA"/>
</dbReference>
<evidence type="ECO:0000256" key="4">
    <source>
        <dbReference type="ARBA" id="ARBA00022617"/>
    </source>
</evidence>
<dbReference type="Gene3D" id="2.40.180.10">
    <property type="entry name" value="Catalase core domain"/>
    <property type="match status" value="1"/>
</dbReference>
<dbReference type="GO" id="GO:0004096">
    <property type="term" value="F:catalase activity"/>
    <property type="evidence" value="ECO:0007669"/>
    <property type="project" value="UniProtKB-EC"/>
</dbReference>
<dbReference type="PROSITE" id="PS00438">
    <property type="entry name" value="CATALASE_2"/>
    <property type="match status" value="1"/>
</dbReference>
<dbReference type="PIRSF" id="PIRSF038928">
    <property type="entry name" value="Catalase_clade1-3"/>
    <property type="match status" value="1"/>
</dbReference>
<gene>
    <name evidence="15" type="ORF">E6Q54_22070</name>
</gene>
<sequence>MAATDDVPTTPTSTTNDEASDALTTVAGAPVSDNQNVLTAGVRGPMLLEDVWFLEKLAHFDREVIPERRMHAKGSGAYGTFTVTHDITQFTKAKIFSDIGKKTEVFARFSTVAGERGAADAERDIRGFAVKFYTEQGNWDLVGNNTPVFFFRDPLKFPDLNHAVKRDPRTNMRSAQSNWDFWTGLPEALHQVTIVMSDRGIPASYRHMHGFGSHTFSFINPHGERFWVKFHHRTQQGIENLTDAEAAAVVASDRESHQRDLYEAIESGDFPKWKFFVQVMPEADAATYRFHPFDLTKVWSKTDYPLIEVGEWELNRVPTNYFAHVEQAAFNPANVVPGIGFSPDKMLQGRLFSYGDAQRYRLGVNHHQIPVNSPRCPVNSFHRDGAMRVDGNHGGTPAYEPNSHGHWQQQPSYRDPGQTVGSVADRFDFRADDEDYFTQPGVLFRSMDEKQRQALFENTARSLLEVSRGVQQRHITHCALADADYGLGVDRALELLRCLSAPNVSDLTQSQNRPNALSPESSTS</sequence>
<evidence type="ECO:0000256" key="7">
    <source>
        <dbReference type="ARBA" id="ARBA00023004"/>
    </source>
</evidence>
<dbReference type="PRINTS" id="PR00067">
    <property type="entry name" value="CATALASE"/>
</dbReference>
<feature type="region of interest" description="Disordered" evidence="13">
    <location>
        <begin position="505"/>
        <end position="524"/>
    </location>
</feature>
<evidence type="ECO:0000256" key="10">
    <source>
        <dbReference type="PIRSR" id="PIRSR038928-1"/>
    </source>
</evidence>
<evidence type="ECO:0000256" key="5">
    <source>
        <dbReference type="ARBA" id="ARBA00022723"/>
    </source>
</evidence>
<keyword evidence="4 11" id="KW-0349">Heme</keyword>
<evidence type="ECO:0000256" key="1">
    <source>
        <dbReference type="ARBA" id="ARBA00005329"/>
    </source>
</evidence>
<comment type="caution">
    <text evidence="15">The sequence shown here is derived from an EMBL/GenBank/DDBJ whole genome shotgun (WGS) entry which is preliminary data.</text>
</comment>
<dbReference type="InterPro" id="IPR020835">
    <property type="entry name" value="Catalase_sf"/>
</dbReference>
<evidence type="ECO:0000256" key="3">
    <source>
        <dbReference type="ARBA" id="ARBA00022559"/>
    </source>
</evidence>
<dbReference type="Pfam" id="PF00199">
    <property type="entry name" value="Catalase"/>
    <property type="match status" value="1"/>
</dbReference>
<dbReference type="CDD" id="cd08156">
    <property type="entry name" value="catalase_clade_3"/>
    <property type="match status" value="1"/>
</dbReference>
<dbReference type="InterPro" id="IPR011614">
    <property type="entry name" value="Catalase_core"/>
</dbReference>
<dbReference type="GO" id="GO:0042744">
    <property type="term" value="P:hydrogen peroxide catabolic process"/>
    <property type="evidence" value="ECO:0007669"/>
    <property type="project" value="UniProtKB-KW"/>
</dbReference>
<feature type="binding site" description="axial binding residue" evidence="11">
    <location>
        <position position="354"/>
    </location>
    <ligand>
        <name>heme</name>
        <dbReference type="ChEBI" id="CHEBI:30413"/>
    </ligand>
    <ligandPart>
        <name>Fe</name>
        <dbReference type="ChEBI" id="CHEBI:18248"/>
    </ligandPart>
</feature>